<dbReference type="CDD" id="cd19481">
    <property type="entry name" value="RecA-like_protease"/>
    <property type="match status" value="1"/>
</dbReference>
<dbReference type="OrthoDB" id="10042665at2759"/>
<feature type="region of interest" description="Disordered" evidence="1">
    <location>
        <begin position="1016"/>
        <end position="1117"/>
    </location>
</feature>
<dbReference type="InterPro" id="IPR054289">
    <property type="entry name" value="DUF7025"/>
</dbReference>
<protein>
    <recommendedName>
        <fullName evidence="2">AAA+ ATPase domain-containing protein</fullName>
    </recommendedName>
</protein>
<dbReference type="InterPro" id="IPR003593">
    <property type="entry name" value="AAA+_ATPase"/>
</dbReference>
<dbReference type="InterPro" id="IPR003959">
    <property type="entry name" value="ATPase_AAA_core"/>
</dbReference>
<feature type="compositionally biased region" description="Basic and acidic residues" evidence="1">
    <location>
        <begin position="1059"/>
        <end position="1081"/>
    </location>
</feature>
<dbReference type="SMART" id="SM00382">
    <property type="entry name" value="AAA"/>
    <property type="match status" value="1"/>
</dbReference>
<dbReference type="GO" id="GO:0005524">
    <property type="term" value="F:ATP binding"/>
    <property type="evidence" value="ECO:0007669"/>
    <property type="project" value="InterPro"/>
</dbReference>
<evidence type="ECO:0000313" key="3">
    <source>
        <dbReference type="EMBL" id="RSL58865.1"/>
    </source>
</evidence>
<feature type="compositionally biased region" description="Basic and acidic residues" evidence="1">
    <location>
        <begin position="182"/>
        <end position="192"/>
    </location>
</feature>
<feature type="compositionally biased region" description="Acidic residues" evidence="1">
    <location>
        <begin position="298"/>
        <end position="307"/>
    </location>
</feature>
<accession>A0A428Q0P2</accession>
<evidence type="ECO:0000256" key="1">
    <source>
        <dbReference type="SAM" id="MobiDB-lite"/>
    </source>
</evidence>
<gene>
    <name evidence="3" type="ORF">CEP54_007594</name>
</gene>
<dbReference type="Pfam" id="PF00004">
    <property type="entry name" value="AAA"/>
    <property type="match status" value="1"/>
</dbReference>
<feature type="region of interest" description="Disordered" evidence="1">
    <location>
        <begin position="264"/>
        <end position="350"/>
    </location>
</feature>
<dbReference type="PANTHER" id="PTHR46411:SF3">
    <property type="entry name" value="AAA+ ATPASE DOMAIN-CONTAINING PROTEIN"/>
    <property type="match status" value="1"/>
</dbReference>
<feature type="compositionally biased region" description="Basic and acidic residues" evidence="1">
    <location>
        <begin position="27"/>
        <end position="38"/>
    </location>
</feature>
<dbReference type="EMBL" id="NKCI01000070">
    <property type="protein sequence ID" value="RSL58865.1"/>
    <property type="molecule type" value="Genomic_DNA"/>
</dbReference>
<dbReference type="InterPro" id="IPR056599">
    <property type="entry name" value="AAA_lid_fung"/>
</dbReference>
<evidence type="ECO:0000259" key="2">
    <source>
        <dbReference type="SMART" id="SM00382"/>
    </source>
</evidence>
<dbReference type="Pfam" id="PF23232">
    <property type="entry name" value="AAA_lid_13"/>
    <property type="match status" value="1"/>
</dbReference>
<comment type="caution">
    <text evidence="3">The sequence shown here is derived from an EMBL/GenBank/DDBJ whole genome shotgun (WGS) entry which is preliminary data.</text>
</comment>
<dbReference type="PANTHER" id="PTHR46411">
    <property type="entry name" value="FAMILY ATPASE, PUTATIVE-RELATED"/>
    <property type="match status" value="1"/>
</dbReference>
<name>A0A428Q0P2_9HYPO</name>
<dbReference type="Gene3D" id="3.40.50.300">
    <property type="entry name" value="P-loop containing nucleotide triphosphate hydrolases"/>
    <property type="match status" value="1"/>
</dbReference>
<feature type="compositionally biased region" description="Basic and acidic residues" evidence="1">
    <location>
        <begin position="199"/>
        <end position="212"/>
    </location>
</feature>
<keyword evidence="4" id="KW-1185">Reference proteome</keyword>
<feature type="compositionally biased region" description="Low complexity" evidence="1">
    <location>
        <begin position="1082"/>
        <end position="1103"/>
    </location>
</feature>
<feature type="region of interest" description="Disordered" evidence="1">
    <location>
        <begin position="1"/>
        <end position="38"/>
    </location>
</feature>
<dbReference type="SUPFAM" id="SSF52540">
    <property type="entry name" value="P-loop containing nucleoside triphosphate hydrolases"/>
    <property type="match status" value="1"/>
</dbReference>
<feature type="domain" description="AAA+ ATPase" evidence="2">
    <location>
        <begin position="755"/>
        <end position="884"/>
    </location>
</feature>
<evidence type="ECO:0000313" key="4">
    <source>
        <dbReference type="Proteomes" id="UP000288168"/>
    </source>
</evidence>
<dbReference type="GO" id="GO:0016887">
    <property type="term" value="F:ATP hydrolysis activity"/>
    <property type="evidence" value="ECO:0007669"/>
    <property type="project" value="InterPro"/>
</dbReference>
<organism evidence="3 4">
    <name type="scientific">Fusarium duplospermum</name>
    <dbReference type="NCBI Taxonomy" id="1325734"/>
    <lineage>
        <taxon>Eukaryota</taxon>
        <taxon>Fungi</taxon>
        <taxon>Dikarya</taxon>
        <taxon>Ascomycota</taxon>
        <taxon>Pezizomycotina</taxon>
        <taxon>Sordariomycetes</taxon>
        <taxon>Hypocreomycetidae</taxon>
        <taxon>Hypocreales</taxon>
        <taxon>Nectriaceae</taxon>
        <taxon>Fusarium</taxon>
        <taxon>Fusarium solani species complex</taxon>
    </lineage>
</organism>
<feature type="region of interest" description="Disordered" evidence="1">
    <location>
        <begin position="182"/>
        <end position="212"/>
    </location>
</feature>
<dbReference type="Pfam" id="PF22942">
    <property type="entry name" value="DUF7025"/>
    <property type="match status" value="1"/>
</dbReference>
<dbReference type="Proteomes" id="UP000288168">
    <property type="component" value="Unassembled WGS sequence"/>
</dbReference>
<dbReference type="InterPro" id="IPR027417">
    <property type="entry name" value="P-loop_NTPase"/>
</dbReference>
<reference evidence="3 4" key="1">
    <citation type="submission" date="2017-06" db="EMBL/GenBank/DDBJ databases">
        <title>Comparative genomic analysis of Ambrosia Fusariam Clade fungi.</title>
        <authorList>
            <person name="Stajich J.E."/>
            <person name="Carrillo J."/>
            <person name="Kijimoto T."/>
            <person name="Eskalen A."/>
            <person name="O'Donnell K."/>
            <person name="Kasson M."/>
        </authorList>
    </citation>
    <scope>NUCLEOTIDE SEQUENCE [LARGE SCALE GENOMIC DNA]</scope>
    <source>
        <strain evidence="3 4">NRRL62584</strain>
    </source>
</reference>
<dbReference type="AlphaFoldDB" id="A0A428Q0P2"/>
<feature type="compositionally biased region" description="Polar residues" evidence="1">
    <location>
        <begin position="321"/>
        <end position="345"/>
    </location>
</feature>
<dbReference type="STRING" id="1325734.A0A428Q0P2"/>
<proteinExistence type="predicted"/>
<sequence length="1117" mass="127277">MTDLHNPAAEPIKAPSETTILQTPEPGDPKKPTESVSEIPKDIKALAGTLGTALEDVALANTQPVGQNVVTETPKEAPWHERVAPTDLTGGVTYEWLKDVTSRVTTLEGSQSKGEAKRSETKEEMDMIEPMMTEPKIRDCNWEQFKNRFSPEDCTYAIEVLLTGDDLDGEMEDEQLRRLPTEKRKKLMESNQKKPARRLQADKRPDKDRMERIRINSPAILSFLGGVTGDTSWGEKPHTFLRPFKTLIYFHGRLEEEFDKLKARFEDNGPPNEEPSLESVESPKANATEDLTTSAADDSGEASAEENVDCRESVIAPKSPNPTEESTSGEPPMEGNNNTSQSAPSHIQGDDLTEVDYKEIKCYMEFAKTRLLPTHRKFEDKNHSQRVKIRFDELWSLYRIGELVFSPGDSKNNFSDTDPEKHRSRAGRHRARRIWKVCCIDSDTPDWTVDNLEDENGSFRRSAADNKDDEFALRVYYIDYDGSSYSGVGRQWTVGRFEGEWDVTKLDFYPVRFEKGFEAIASKLVESGERFQNLIFSTTPAVQHDGWTLTYDPAGEQLPDEAGKKAEYIDSDVIIDFHEAYQTNPSWKPTFSSFIRATFEPETSYDEFAIIQWSGSDRSRATAKLTEVVISDDDVFSLLWNDFADVDNFMTDPDLRPVEIRQARRQLSGQDLALLPSRMFVYSLRNRKFINADVQNLKPIEVMSDPFSDLKIEEPHKRLIRSVVQDHFDKKLVQRQLREQDVEPLEQDFIRGKGKGLVIMLHGAPGVGKTATAEAVASVHRKPLFAITCGDLGIDPREVESTLSEIFRLANLWDCILLLDEAEIFLSRREKKDDNLQRNALVSIFLRTLEYYPGILFLTTNRVGVLDEALNSRVHVSIYFRHLDRQQTMALFKMNIKRSEMIAEQRAASTNEPPLRIMGDEIKDFALENFYNHAESPSGLGTWWNGRQIRNAFQIATSLAYADARDQQDDEKRFLGREHFDQVLQAMEEYTQYRQNLLHKTDDDLAAEREERYVRVGADNTRRGQSRGLEPITSDYSRPRAYHRQRPPMSPSPSSARGFGERGAESVRKDPATPTPQRKESSSPYPRPYAAPSGSGGRPMSRGEFYDQEYQDQGYGF</sequence>